<keyword evidence="4" id="KW-0238">DNA-binding</keyword>
<evidence type="ECO:0000256" key="5">
    <source>
        <dbReference type="ARBA" id="ARBA00023163"/>
    </source>
</evidence>
<dbReference type="CDD" id="cd07377">
    <property type="entry name" value="WHTH_GntR"/>
    <property type="match status" value="1"/>
</dbReference>
<keyword evidence="7" id="KW-0808">Transferase</keyword>
<dbReference type="InterPro" id="IPR015421">
    <property type="entry name" value="PyrdxlP-dep_Trfase_major"/>
</dbReference>
<dbReference type="PROSITE" id="PS50949">
    <property type="entry name" value="HTH_GNTR"/>
    <property type="match status" value="1"/>
</dbReference>
<dbReference type="eggNOG" id="COG1167">
    <property type="taxonomic scope" value="Bacteria"/>
</dbReference>
<dbReference type="InterPro" id="IPR000524">
    <property type="entry name" value="Tscrpt_reg_HTH_GntR"/>
</dbReference>
<proteinExistence type="inferred from homology"/>
<reference evidence="7 8" key="1">
    <citation type="journal article" date="2008" name="J. Bacteriol.">
        <title>Insights into plant cell wall degradation from the genome sequence of the soil bacterium Cellvibrio japonicus.</title>
        <authorList>
            <person name="Deboy R.T."/>
            <person name="Mongodin E.F."/>
            <person name="Fouts D.E."/>
            <person name="Tailford L.E."/>
            <person name="Khouri H."/>
            <person name="Emerson J.B."/>
            <person name="Mohamoud Y."/>
            <person name="Watkins K."/>
            <person name="Henrissat B."/>
            <person name="Gilbert H.J."/>
            <person name="Nelson K.E."/>
        </authorList>
    </citation>
    <scope>NUCLEOTIDE SEQUENCE [LARGE SCALE GENOMIC DNA]</scope>
    <source>
        <strain evidence="7 8">Ueda107</strain>
    </source>
</reference>
<evidence type="ECO:0000313" key="7">
    <source>
        <dbReference type="EMBL" id="ACE86002.1"/>
    </source>
</evidence>
<dbReference type="InterPro" id="IPR015422">
    <property type="entry name" value="PyrdxlP-dep_Trfase_small"/>
</dbReference>
<keyword evidence="5" id="KW-0804">Transcription</keyword>
<dbReference type="Gene3D" id="1.10.10.10">
    <property type="entry name" value="Winged helix-like DNA-binding domain superfamily/Winged helix DNA-binding domain"/>
    <property type="match status" value="1"/>
</dbReference>
<dbReference type="CDD" id="cd00609">
    <property type="entry name" value="AAT_like"/>
    <property type="match status" value="1"/>
</dbReference>
<evidence type="ECO:0000256" key="1">
    <source>
        <dbReference type="ARBA" id="ARBA00005384"/>
    </source>
</evidence>
<dbReference type="InterPro" id="IPR015424">
    <property type="entry name" value="PyrdxlP-dep_Trfase"/>
</dbReference>
<dbReference type="SUPFAM" id="SSF46785">
    <property type="entry name" value="Winged helix' DNA-binding domain"/>
    <property type="match status" value="1"/>
</dbReference>
<dbReference type="GO" id="GO:0008483">
    <property type="term" value="F:transaminase activity"/>
    <property type="evidence" value="ECO:0007669"/>
    <property type="project" value="UniProtKB-KW"/>
</dbReference>
<dbReference type="PANTHER" id="PTHR46577">
    <property type="entry name" value="HTH-TYPE TRANSCRIPTIONAL REGULATORY PROTEIN GABR"/>
    <property type="match status" value="1"/>
</dbReference>
<dbReference type="PANTHER" id="PTHR46577:SF2">
    <property type="entry name" value="TRANSCRIPTIONAL REGULATORY PROTEIN"/>
    <property type="match status" value="1"/>
</dbReference>
<keyword evidence="7" id="KW-0032">Aminotransferase</keyword>
<dbReference type="InterPro" id="IPR051446">
    <property type="entry name" value="HTH_trans_reg/aminotransferase"/>
</dbReference>
<dbReference type="Pfam" id="PF00392">
    <property type="entry name" value="GntR"/>
    <property type="match status" value="1"/>
</dbReference>
<evidence type="ECO:0000259" key="6">
    <source>
        <dbReference type="PROSITE" id="PS50949"/>
    </source>
</evidence>
<dbReference type="InterPro" id="IPR036388">
    <property type="entry name" value="WH-like_DNA-bd_sf"/>
</dbReference>
<feature type="domain" description="HTH gntR-type" evidence="6">
    <location>
        <begin position="2"/>
        <end position="70"/>
    </location>
</feature>
<dbReference type="InterPro" id="IPR036390">
    <property type="entry name" value="WH_DNA-bd_sf"/>
</dbReference>
<dbReference type="RefSeq" id="WP_012486839.1">
    <property type="nucleotide sequence ID" value="NC_010995.1"/>
</dbReference>
<dbReference type="GO" id="GO:0003677">
    <property type="term" value="F:DNA binding"/>
    <property type="evidence" value="ECO:0007669"/>
    <property type="project" value="UniProtKB-KW"/>
</dbReference>
<evidence type="ECO:0000313" key="8">
    <source>
        <dbReference type="Proteomes" id="UP000001036"/>
    </source>
</evidence>
<dbReference type="KEGG" id="cja:CJA_1192"/>
<accession>B3PBX7</accession>
<dbReference type="AlphaFoldDB" id="B3PBX7"/>
<name>B3PBX7_CELJU</name>
<evidence type="ECO:0000256" key="4">
    <source>
        <dbReference type="ARBA" id="ARBA00023125"/>
    </source>
</evidence>
<dbReference type="STRING" id="498211.CJA_1192"/>
<organism evidence="7 8">
    <name type="scientific">Cellvibrio japonicus (strain Ueda107)</name>
    <name type="common">Pseudomonas fluorescens subsp. cellulosa</name>
    <dbReference type="NCBI Taxonomy" id="498211"/>
    <lineage>
        <taxon>Bacteria</taxon>
        <taxon>Pseudomonadati</taxon>
        <taxon>Pseudomonadota</taxon>
        <taxon>Gammaproteobacteria</taxon>
        <taxon>Cellvibrionales</taxon>
        <taxon>Cellvibrionaceae</taxon>
        <taxon>Cellvibrio</taxon>
    </lineage>
</organism>
<evidence type="ECO:0000256" key="2">
    <source>
        <dbReference type="ARBA" id="ARBA00022898"/>
    </source>
</evidence>
<dbReference type="InterPro" id="IPR004839">
    <property type="entry name" value="Aminotransferase_I/II_large"/>
</dbReference>
<dbReference type="Proteomes" id="UP000001036">
    <property type="component" value="Chromosome"/>
</dbReference>
<keyword evidence="3" id="KW-0805">Transcription regulation</keyword>
<sequence length="467" mass="51794">MNYRYQQLADELVEQIYAGLYRAGERLPGVRSLSEQRGVSVATAVAAYRQLEDKGFLDVRDRSGFYVRPWAQTRSIDTPVETSATGPCEISGQELAMAMIKAANEPGILQLGAAVPEVRFLPTRDVERAIGRVLREQRHTVANYMMPPGAPELRRQIARRLAEAGCQLSPHEVVITNGCQEALMLALRAVTQAGDTVAIESPAFYGLWHVLESLNLKAVEIPSHPERGISVDTLGFALDRWPIKACVLVPNFSNPIGYCMSDPHKRTLIDLLDARGVTLIEDDVYGDLGFQVRRPSLCKGLSPNSDIISCGSFSKTLSPGMRVGWILGGRHHRRIEQLKYVSSIATASLPQLAVADLLESGRYERYLREIRLTYASAVARMSEAITRYFPAETRMTQPQGGFVLWVELPEDVDSIDLAQRALQKGVSIAPGPLFSATGKYRHFMRISCARQWDERLEQGLKALASLL</sequence>
<dbReference type="Gene3D" id="3.40.640.10">
    <property type="entry name" value="Type I PLP-dependent aspartate aminotransferase-like (Major domain)"/>
    <property type="match status" value="1"/>
</dbReference>
<dbReference type="HOGENOM" id="CLU_017584_0_0_6"/>
<keyword evidence="8" id="KW-1185">Reference proteome</keyword>
<comment type="similarity">
    <text evidence="1">In the C-terminal section; belongs to the class-I pyridoxal-phosphate-dependent aminotransferase family.</text>
</comment>
<dbReference type="GO" id="GO:0003700">
    <property type="term" value="F:DNA-binding transcription factor activity"/>
    <property type="evidence" value="ECO:0007669"/>
    <property type="project" value="InterPro"/>
</dbReference>
<dbReference type="GO" id="GO:0030170">
    <property type="term" value="F:pyridoxal phosphate binding"/>
    <property type="evidence" value="ECO:0007669"/>
    <property type="project" value="InterPro"/>
</dbReference>
<gene>
    <name evidence="7" type="ordered locus">CJA_1192</name>
</gene>
<keyword evidence="2" id="KW-0663">Pyridoxal phosphate</keyword>
<dbReference type="OrthoDB" id="9804020at2"/>
<protein>
    <submittedName>
        <fullName evidence="7">Transcriptional regulator, GntR family/aminotransferase class-I</fullName>
    </submittedName>
</protein>
<dbReference type="Pfam" id="PF00155">
    <property type="entry name" value="Aminotran_1_2"/>
    <property type="match status" value="1"/>
</dbReference>
<dbReference type="SMART" id="SM00345">
    <property type="entry name" value="HTH_GNTR"/>
    <property type="match status" value="1"/>
</dbReference>
<dbReference type="Gene3D" id="3.90.1150.10">
    <property type="entry name" value="Aspartate Aminotransferase, domain 1"/>
    <property type="match status" value="1"/>
</dbReference>
<dbReference type="SUPFAM" id="SSF53383">
    <property type="entry name" value="PLP-dependent transferases"/>
    <property type="match status" value="1"/>
</dbReference>
<dbReference type="EMBL" id="CP000934">
    <property type="protein sequence ID" value="ACE86002.1"/>
    <property type="molecule type" value="Genomic_DNA"/>
</dbReference>
<evidence type="ECO:0000256" key="3">
    <source>
        <dbReference type="ARBA" id="ARBA00023015"/>
    </source>
</evidence>